<organism evidence="18 19">
    <name type="scientific">Amazonocrinis nigriterrae CENA67</name>
    <dbReference type="NCBI Taxonomy" id="2794033"/>
    <lineage>
        <taxon>Bacteria</taxon>
        <taxon>Bacillati</taxon>
        <taxon>Cyanobacteriota</taxon>
        <taxon>Cyanophyceae</taxon>
        <taxon>Nostocales</taxon>
        <taxon>Nostocaceae</taxon>
        <taxon>Amazonocrinis</taxon>
        <taxon>Amazonocrinis nigriterrae</taxon>
    </lineage>
</organism>
<dbReference type="PANTHER" id="PTHR30627:SF2">
    <property type="entry name" value="PEPTIDOGLYCAN D,D-TRANSPEPTIDASE MRDA"/>
    <property type="match status" value="1"/>
</dbReference>
<dbReference type="SUPFAM" id="SSF56519">
    <property type="entry name" value="Penicillin binding protein dimerisation domain"/>
    <property type="match status" value="1"/>
</dbReference>
<dbReference type="EMBL" id="JAECZC010000003">
    <property type="protein sequence ID" value="MBH8561222.1"/>
    <property type="molecule type" value="Genomic_DNA"/>
</dbReference>
<keyword evidence="7 15" id="KW-0812">Transmembrane</keyword>
<feature type="domain" description="Penicillin-binding protein transpeptidase" evidence="16">
    <location>
        <begin position="271"/>
        <end position="584"/>
    </location>
</feature>
<evidence type="ECO:0000256" key="6">
    <source>
        <dbReference type="ARBA" id="ARBA00022670"/>
    </source>
</evidence>
<dbReference type="AlphaFoldDB" id="A0A8J7HL54"/>
<keyword evidence="12 15" id="KW-0472">Membrane</keyword>
<dbReference type="InterPro" id="IPR050515">
    <property type="entry name" value="Beta-lactam/transpept"/>
</dbReference>
<dbReference type="InterPro" id="IPR036138">
    <property type="entry name" value="PBP_dimer_sf"/>
</dbReference>
<keyword evidence="5" id="KW-0997">Cell inner membrane</keyword>
<dbReference type="GO" id="GO:0005886">
    <property type="term" value="C:plasma membrane"/>
    <property type="evidence" value="ECO:0007669"/>
    <property type="project" value="UniProtKB-SubCell"/>
</dbReference>
<dbReference type="EC" id="3.4.16.4" evidence="18"/>
<feature type="compositionally biased region" description="Polar residues" evidence="14">
    <location>
        <begin position="607"/>
        <end position="617"/>
    </location>
</feature>
<evidence type="ECO:0000256" key="9">
    <source>
        <dbReference type="ARBA" id="ARBA00022960"/>
    </source>
</evidence>
<evidence type="ECO:0000256" key="7">
    <source>
        <dbReference type="ARBA" id="ARBA00022692"/>
    </source>
</evidence>
<keyword evidence="18" id="KW-0121">Carboxypeptidase</keyword>
<evidence type="ECO:0000256" key="13">
    <source>
        <dbReference type="ARBA" id="ARBA00023316"/>
    </source>
</evidence>
<dbReference type="InterPro" id="IPR017790">
    <property type="entry name" value="Penicillin-binding_protein_2"/>
</dbReference>
<dbReference type="Proteomes" id="UP000632766">
    <property type="component" value="Unassembled WGS sequence"/>
</dbReference>
<dbReference type="Gene3D" id="3.30.1390.30">
    <property type="entry name" value="Penicillin-binding protein 2a, domain 3"/>
    <property type="match status" value="1"/>
</dbReference>
<evidence type="ECO:0000256" key="14">
    <source>
        <dbReference type="SAM" id="MobiDB-lite"/>
    </source>
</evidence>
<dbReference type="GO" id="GO:0008658">
    <property type="term" value="F:penicillin binding"/>
    <property type="evidence" value="ECO:0007669"/>
    <property type="project" value="InterPro"/>
</dbReference>
<evidence type="ECO:0000259" key="16">
    <source>
        <dbReference type="Pfam" id="PF00905"/>
    </source>
</evidence>
<dbReference type="GO" id="GO:0006508">
    <property type="term" value="P:proteolysis"/>
    <property type="evidence" value="ECO:0007669"/>
    <property type="project" value="UniProtKB-KW"/>
</dbReference>
<comment type="subcellular location">
    <subcellularLocation>
        <location evidence="2">Cell membrane</location>
    </subcellularLocation>
    <subcellularLocation>
        <location evidence="1">Membrane</location>
        <topology evidence="1">Single-pass membrane protein</topology>
    </subcellularLocation>
</comment>
<comment type="similarity">
    <text evidence="3">Belongs to the transpeptidase family.</text>
</comment>
<dbReference type="Pfam" id="PF03717">
    <property type="entry name" value="PBP_dimer"/>
    <property type="match status" value="1"/>
</dbReference>
<dbReference type="RefSeq" id="WP_198123252.1">
    <property type="nucleotide sequence ID" value="NZ_JAECZC010000003.1"/>
</dbReference>
<evidence type="ECO:0000313" key="19">
    <source>
        <dbReference type="Proteomes" id="UP000632766"/>
    </source>
</evidence>
<comment type="caution">
    <text evidence="18">The sequence shown here is derived from an EMBL/GenBank/DDBJ whole genome shotgun (WGS) entry which is preliminary data.</text>
</comment>
<dbReference type="Pfam" id="PF00905">
    <property type="entry name" value="Transpeptidase"/>
    <property type="match status" value="1"/>
</dbReference>
<sequence length="617" mass="67639">MSLFPSSLPSSKKDIRTVGRGFQSIFLIAFTLLMCAGIQARLAYLQIAEGPKLRQRAEANRVRTIAKQPERGNIFDRNGKLLASTRYPHSVYLWPMAHTKPSWSVMARRLEQILHISQEEMEKKLIEAGPNSSSLIRIARDLSEAQITALKEYENELPEVQINTEAVRYYPQGEELAHVLGYTRELTPAQLKDKKEQGYRLGDVIGQMGIEKAYENNLRGEWGGQQVEVDGKGRPMRVLGEKEAKSGKDLHLTIDLDVQKAAVKALGNHEGAIVAIDPNNGAILAMVSYPTFDPNIFSKQKLSEHDWQSVQGKQHPLVNRALSAFPPASTFKIITTTAGLESGEFSPDTVLETFGSLTIGGVTFSEWNHAGFGPLGFPKAIAMSSDTFFYQVGRKVGGPTLIEWSRKYGFGQKTGIEFADEESKGLVPDEAWKQKVMKMPWTIGDTINMSIGQGALQVTPLQSAIMFSVPANGGYRVKPHLLKDHEQAKSWRESLNMKPITISVIRDGLRKVVTEGTGKHLNVPSIAAASGKSGTAEAGAGRPNHTWFGAYAPSNQPEIAVVAFGENSGDHGGTVCGPMVLQVLEAYFSHKYPGKYAQSDSKDSQTKVHNSTSTTGD</sequence>
<evidence type="ECO:0000256" key="3">
    <source>
        <dbReference type="ARBA" id="ARBA00007171"/>
    </source>
</evidence>
<keyword evidence="13" id="KW-0961">Cell wall biogenesis/degradation</keyword>
<dbReference type="Gene3D" id="3.90.1310.10">
    <property type="entry name" value="Penicillin-binding protein 2a (Domain 2)"/>
    <property type="match status" value="1"/>
</dbReference>
<dbReference type="PANTHER" id="PTHR30627">
    <property type="entry name" value="PEPTIDOGLYCAN D,D-TRANSPEPTIDASE"/>
    <property type="match status" value="1"/>
</dbReference>
<evidence type="ECO:0000256" key="4">
    <source>
        <dbReference type="ARBA" id="ARBA00022475"/>
    </source>
</evidence>
<accession>A0A8J7HL54</accession>
<feature type="transmembrane region" description="Helical" evidence="15">
    <location>
        <begin position="21"/>
        <end position="44"/>
    </location>
</feature>
<dbReference type="InterPro" id="IPR012338">
    <property type="entry name" value="Beta-lactam/transpept-like"/>
</dbReference>
<evidence type="ECO:0000256" key="10">
    <source>
        <dbReference type="ARBA" id="ARBA00022984"/>
    </source>
</evidence>
<evidence type="ECO:0000259" key="17">
    <source>
        <dbReference type="Pfam" id="PF03717"/>
    </source>
</evidence>
<protein>
    <submittedName>
        <fullName evidence="18">Penicillin-binding protein 2</fullName>
        <ecNumber evidence="18">3.4.16.4</ecNumber>
    </submittedName>
</protein>
<dbReference type="SUPFAM" id="SSF56601">
    <property type="entry name" value="beta-lactamase/transpeptidase-like"/>
    <property type="match status" value="1"/>
</dbReference>
<dbReference type="GO" id="GO:0009002">
    <property type="term" value="F:serine-type D-Ala-D-Ala carboxypeptidase activity"/>
    <property type="evidence" value="ECO:0007669"/>
    <property type="project" value="UniProtKB-EC"/>
</dbReference>
<feature type="domain" description="Penicillin-binding protein dimerisation" evidence="17">
    <location>
        <begin position="68"/>
        <end position="238"/>
    </location>
</feature>
<gene>
    <name evidence="18" type="primary">mrdA</name>
    <name evidence="18" type="ORF">I8748_03350</name>
</gene>
<keyword evidence="10" id="KW-0573">Peptidoglycan synthesis</keyword>
<evidence type="ECO:0000256" key="12">
    <source>
        <dbReference type="ARBA" id="ARBA00023136"/>
    </source>
</evidence>
<keyword evidence="6" id="KW-0645">Protease</keyword>
<evidence type="ECO:0000256" key="2">
    <source>
        <dbReference type="ARBA" id="ARBA00004236"/>
    </source>
</evidence>
<dbReference type="NCBIfam" id="TIGR03423">
    <property type="entry name" value="pbp2_mrdA"/>
    <property type="match status" value="1"/>
</dbReference>
<dbReference type="GO" id="GO:0071972">
    <property type="term" value="F:peptidoglycan L,D-transpeptidase activity"/>
    <property type="evidence" value="ECO:0007669"/>
    <property type="project" value="TreeGrafter"/>
</dbReference>
<evidence type="ECO:0000256" key="15">
    <source>
        <dbReference type="SAM" id="Phobius"/>
    </source>
</evidence>
<evidence type="ECO:0000256" key="1">
    <source>
        <dbReference type="ARBA" id="ARBA00004167"/>
    </source>
</evidence>
<proteinExistence type="inferred from homology"/>
<dbReference type="InterPro" id="IPR005311">
    <property type="entry name" value="PBP_dimer"/>
</dbReference>
<evidence type="ECO:0000256" key="11">
    <source>
        <dbReference type="ARBA" id="ARBA00022989"/>
    </source>
</evidence>
<keyword evidence="4" id="KW-1003">Cell membrane</keyword>
<dbReference type="InterPro" id="IPR001460">
    <property type="entry name" value="PCN-bd_Tpept"/>
</dbReference>
<dbReference type="GO" id="GO:0008360">
    <property type="term" value="P:regulation of cell shape"/>
    <property type="evidence" value="ECO:0007669"/>
    <property type="project" value="UniProtKB-KW"/>
</dbReference>
<dbReference type="Gene3D" id="3.40.710.10">
    <property type="entry name" value="DD-peptidase/beta-lactamase superfamily"/>
    <property type="match status" value="1"/>
</dbReference>
<evidence type="ECO:0000256" key="5">
    <source>
        <dbReference type="ARBA" id="ARBA00022519"/>
    </source>
</evidence>
<keyword evidence="11 15" id="KW-1133">Transmembrane helix</keyword>
<dbReference type="GO" id="GO:0071555">
    <property type="term" value="P:cell wall organization"/>
    <property type="evidence" value="ECO:0007669"/>
    <property type="project" value="UniProtKB-KW"/>
</dbReference>
<keyword evidence="9" id="KW-0133">Cell shape</keyword>
<evidence type="ECO:0000313" key="18">
    <source>
        <dbReference type="EMBL" id="MBH8561222.1"/>
    </source>
</evidence>
<evidence type="ECO:0000256" key="8">
    <source>
        <dbReference type="ARBA" id="ARBA00022801"/>
    </source>
</evidence>
<keyword evidence="8 18" id="KW-0378">Hydrolase</keyword>
<keyword evidence="19" id="KW-1185">Reference proteome</keyword>
<name>A0A8J7HL54_9NOST</name>
<feature type="region of interest" description="Disordered" evidence="14">
    <location>
        <begin position="595"/>
        <end position="617"/>
    </location>
</feature>
<dbReference type="GO" id="GO:0009252">
    <property type="term" value="P:peptidoglycan biosynthetic process"/>
    <property type="evidence" value="ECO:0007669"/>
    <property type="project" value="UniProtKB-KW"/>
</dbReference>
<reference evidence="18 19" key="1">
    <citation type="journal article" date="2021" name="Int. J. Syst. Evol. Microbiol.">
        <title>Amazonocrinis nigriterrae gen. nov., sp. nov., Atlanticothrix silvestris gen. nov., sp. nov. and Dendronalium phyllosphericum gen. nov., sp. nov., nostocacean cyanobacteria from Brazilian environments.</title>
        <authorList>
            <person name="Alvarenga D.O."/>
            <person name="Andreote A.P.D."/>
            <person name="Branco L.H.Z."/>
            <person name="Delbaje E."/>
            <person name="Cruz R.B."/>
            <person name="Varani A.M."/>
            <person name="Fiore M.F."/>
        </authorList>
    </citation>
    <scope>NUCLEOTIDE SEQUENCE [LARGE SCALE GENOMIC DNA]</scope>
    <source>
        <strain evidence="18 19">CENA67</strain>
    </source>
</reference>